<dbReference type="AlphaFoldDB" id="A0A0M8N3R6"/>
<feature type="region of interest" description="Disordered" evidence="1">
    <location>
        <begin position="21"/>
        <end position="59"/>
    </location>
</feature>
<dbReference type="OrthoDB" id="427960at2759"/>
<proteinExistence type="predicted"/>
<reference evidence="2 3" key="1">
    <citation type="submission" date="2015-07" db="EMBL/GenBank/DDBJ databases">
        <title>The genome of the fungus Escovopsis weberi, a specialized disease agent of ant agriculture.</title>
        <authorList>
            <person name="de Man T.J."/>
            <person name="Stajich J.E."/>
            <person name="Kubicek C.P."/>
            <person name="Chenthamara K."/>
            <person name="Atanasova L."/>
            <person name="Druzhinina I.S."/>
            <person name="Birnbaum S."/>
            <person name="Barribeau S.M."/>
            <person name="Teiling C."/>
            <person name="Suen G."/>
            <person name="Currie C."/>
            <person name="Gerardo N.M."/>
        </authorList>
    </citation>
    <scope>NUCLEOTIDE SEQUENCE [LARGE SCALE GENOMIC DNA]</scope>
</reference>
<dbReference type="Proteomes" id="UP000053831">
    <property type="component" value="Unassembled WGS sequence"/>
</dbReference>
<name>A0A0M8N3R6_ESCWE</name>
<comment type="caution">
    <text evidence="2">The sequence shown here is derived from an EMBL/GenBank/DDBJ whole genome shotgun (WGS) entry which is preliminary data.</text>
</comment>
<gene>
    <name evidence="2" type="ORF">ESCO_000722</name>
</gene>
<evidence type="ECO:0000313" key="3">
    <source>
        <dbReference type="Proteomes" id="UP000053831"/>
    </source>
</evidence>
<organism evidence="2 3">
    <name type="scientific">Escovopsis weberi</name>
    <dbReference type="NCBI Taxonomy" id="150374"/>
    <lineage>
        <taxon>Eukaryota</taxon>
        <taxon>Fungi</taxon>
        <taxon>Dikarya</taxon>
        <taxon>Ascomycota</taxon>
        <taxon>Pezizomycotina</taxon>
        <taxon>Sordariomycetes</taxon>
        <taxon>Hypocreomycetidae</taxon>
        <taxon>Hypocreales</taxon>
        <taxon>Hypocreaceae</taxon>
        <taxon>Escovopsis</taxon>
    </lineage>
</organism>
<dbReference type="STRING" id="150374.A0A0M8N3R6"/>
<sequence>MAPETPKVVSSRLLTMKFMQRAVASSASSSSSPASPDTDPQSSSKRRKLQHNPSPAQSRLHAQIDEAAIKAALEDQEAKRQAALSQHLAADSHWVINPSLIKPGASAAKTTPAPLNIVYVGYGDIDSGNESGYEDSPQIGRTYNQAPKAAEKKKAC</sequence>
<feature type="compositionally biased region" description="Low complexity" evidence="1">
    <location>
        <begin position="24"/>
        <end position="43"/>
    </location>
</feature>
<feature type="region of interest" description="Disordered" evidence="1">
    <location>
        <begin position="127"/>
        <end position="156"/>
    </location>
</feature>
<evidence type="ECO:0000256" key="1">
    <source>
        <dbReference type="SAM" id="MobiDB-lite"/>
    </source>
</evidence>
<protein>
    <submittedName>
        <fullName evidence="2">Uncharacterized protein</fullName>
    </submittedName>
</protein>
<keyword evidence="3" id="KW-1185">Reference proteome</keyword>
<evidence type="ECO:0000313" key="2">
    <source>
        <dbReference type="EMBL" id="KOS19221.1"/>
    </source>
</evidence>
<dbReference type="EMBL" id="LGSR01000020">
    <property type="protein sequence ID" value="KOS19221.1"/>
    <property type="molecule type" value="Genomic_DNA"/>
</dbReference>
<accession>A0A0M8N3R6</accession>